<organism evidence="3 4">
    <name type="scientific">Desulforhabdus amnigena</name>
    <dbReference type="NCBI Taxonomy" id="40218"/>
    <lineage>
        <taxon>Bacteria</taxon>
        <taxon>Pseudomonadati</taxon>
        <taxon>Thermodesulfobacteriota</taxon>
        <taxon>Syntrophobacteria</taxon>
        <taxon>Syntrophobacterales</taxon>
        <taxon>Syntrophobacteraceae</taxon>
        <taxon>Desulforhabdus</taxon>
    </lineage>
</organism>
<keyword evidence="4" id="KW-1185">Reference proteome</keyword>
<dbReference type="Proteomes" id="UP001144372">
    <property type="component" value="Unassembled WGS sequence"/>
</dbReference>
<dbReference type="InterPro" id="IPR036873">
    <property type="entry name" value="Rhodanese-like_dom_sf"/>
</dbReference>
<dbReference type="SUPFAM" id="SSF52821">
    <property type="entry name" value="Rhodanese/Cell cycle control phosphatase"/>
    <property type="match status" value="1"/>
</dbReference>
<dbReference type="InterPro" id="IPR001763">
    <property type="entry name" value="Rhodanese-like_dom"/>
</dbReference>
<feature type="domain" description="Rhodanese" evidence="2">
    <location>
        <begin position="73"/>
        <end position="157"/>
    </location>
</feature>
<protein>
    <recommendedName>
        <fullName evidence="2">Rhodanese domain-containing protein</fullName>
    </recommendedName>
</protein>
<name>A0A9W6FVT5_9BACT</name>
<evidence type="ECO:0000256" key="1">
    <source>
        <dbReference type="SAM" id="MobiDB-lite"/>
    </source>
</evidence>
<evidence type="ECO:0000313" key="4">
    <source>
        <dbReference type="Proteomes" id="UP001144372"/>
    </source>
</evidence>
<dbReference type="AlphaFoldDB" id="A0A9W6FVT5"/>
<dbReference type="RefSeq" id="WP_281795889.1">
    <property type="nucleotide sequence ID" value="NZ_BSDR01000001.1"/>
</dbReference>
<dbReference type="PROSITE" id="PS50206">
    <property type="entry name" value="RHODANESE_3"/>
    <property type="match status" value="1"/>
</dbReference>
<proteinExistence type="predicted"/>
<accession>A0A9W6FVT5</accession>
<dbReference type="Pfam" id="PF00581">
    <property type="entry name" value="Rhodanese"/>
    <property type="match status" value="1"/>
</dbReference>
<reference evidence="3" key="1">
    <citation type="submission" date="2022-12" db="EMBL/GenBank/DDBJ databases">
        <title>Reference genome sequencing for broad-spectrum identification of bacterial and archaeal isolates by mass spectrometry.</title>
        <authorList>
            <person name="Sekiguchi Y."/>
            <person name="Tourlousse D.M."/>
        </authorList>
    </citation>
    <scope>NUCLEOTIDE SEQUENCE</scope>
    <source>
        <strain evidence="3">ASRB1</strain>
    </source>
</reference>
<evidence type="ECO:0000259" key="2">
    <source>
        <dbReference type="PROSITE" id="PS50206"/>
    </source>
</evidence>
<feature type="region of interest" description="Disordered" evidence="1">
    <location>
        <begin position="164"/>
        <end position="222"/>
    </location>
</feature>
<sequence length="222" mass="23061">MRLWRKVQIFAVVLLAETCVFTFTLPASEIKDSKSVSQEGAAAVSSGAAVSRPELRLPERISASDLKRLILDLPGTFDLVDIRPPQQFADYALPGSINVDIVELMSNPVYLTGVGPLIIADRDGSLAMAVAGILSQKTQRVIKALHGGVEAYWAESELRNAVGGRGAPGVTGVLPGTGRAVETPQTLKGGAPSSEGGAIKPAAPSQPAPPAPQRPKSTSAGC</sequence>
<evidence type="ECO:0000313" key="3">
    <source>
        <dbReference type="EMBL" id="GLI35826.1"/>
    </source>
</evidence>
<dbReference type="Gene3D" id="3.40.250.10">
    <property type="entry name" value="Rhodanese-like domain"/>
    <property type="match status" value="1"/>
</dbReference>
<comment type="caution">
    <text evidence="3">The sequence shown here is derived from an EMBL/GenBank/DDBJ whole genome shotgun (WGS) entry which is preliminary data.</text>
</comment>
<feature type="compositionally biased region" description="Pro residues" evidence="1">
    <location>
        <begin position="204"/>
        <end position="213"/>
    </location>
</feature>
<dbReference type="EMBL" id="BSDR01000001">
    <property type="protein sequence ID" value="GLI35826.1"/>
    <property type="molecule type" value="Genomic_DNA"/>
</dbReference>
<gene>
    <name evidence="3" type="ORF">DAMNIGENAA_32590</name>
</gene>